<dbReference type="GO" id="GO:0006826">
    <property type="term" value="P:iron ion transport"/>
    <property type="evidence" value="ECO:0007669"/>
    <property type="project" value="UniProtKB-KW"/>
</dbReference>
<dbReference type="InterPro" id="IPR000531">
    <property type="entry name" value="Beta-barrel_TonB"/>
</dbReference>
<dbReference type="InterPro" id="IPR036942">
    <property type="entry name" value="Beta-barrel_TonB_sf"/>
</dbReference>
<proteinExistence type="inferred from homology"/>
<dbReference type="Pfam" id="PF07660">
    <property type="entry name" value="STN"/>
    <property type="match status" value="1"/>
</dbReference>
<keyword evidence="7 11" id="KW-0798">TonB box</keyword>
<dbReference type="SUPFAM" id="SSF56935">
    <property type="entry name" value="Porins"/>
    <property type="match status" value="1"/>
</dbReference>
<reference evidence="12 13" key="1">
    <citation type="submission" date="2019-01" db="EMBL/GenBank/DDBJ databases">
        <title>Brevundimonas diminuta Genome sequencing and assembly.</title>
        <authorList>
            <person name="Chen H."/>
        </authorList>
    </citation>
    <scope>NUCLEOTIDE SEQUENCE [LARGE SCALE GENOMIC DNA]</scope>
    <source>
        <strain evidence="13">ATCC(B) 19146</strain>
    </source>
</reference>
<dbReference type="Gene3D" id="2.40.170.20">
    <property type="entry name" value="TonB-dependent receptor, beta-barrel domain"/>
    <property type="match status" value="1"/>
</dbReference>
<evidence type="ECO:0000256" key="5">
    <source>
        <dbReference type="ARBA" id="ARBA00022692"/>
    </source>
</evidence>
<dbReference type="PROSITE" id="PS52016">
    <property type="entry name" value="TONB_DEPENDENT_REC_3"/>
    <property type="match status" value="1"/>
</dbReference>
<evidence type="ECO:0000256" key="7">
    <source>
        <dbReference type="ARBA" id="ARBA00023077"/>
    </source>
</evidence>
<protein>
    <submittedName>
        <fullName evidence="12">TonB-dependent receptor</fullName>
    </submittedName>
</protein>
<keyword evidence="4" id="KW-0406">Ion transport</keyword>
<evidence type="ECO:0000256" key="2">
    <source>
        <dbReference type="ARBA" id="ARBA00022448"/>
    </source>
</evidence>
<name>A0A381AJ20_BREDI</name>
<keyword evidence="5 10" id="KW-0812">Transmembrane</keyword>
<evidence type="ECO:0000256" key="11">
    <source>
        <dbReference type="RuleBase" id="RU003357"/>
    </source>
</evidence>
<dbReference type="InterPro" id="IPR011662">
    <property type="entry name" value="Secretin/TonB_short_N"/>
</dbReference>
<dbReference type="Gene3D" id="2.170.130.10">
    <property type="entry name" value="TonB-dependent receptor, plug domain"/>
    <property type="match status" value="1"/>
</dbReference>
<dbReference type="Pfam" id="PF00593">
    <property type="entry name" value="TonB_dep_Rec_b-barrel"/>
    <property type="match status" value="1"/>
</dbReference>
<dbReference type="GeneID" id="56577051"/>
<keyword evidence="2 10" id="KW-0813">Transport</keyword>
<dbReference type="InterPro" id="IPR037066">
    <property type="entry name" value="Plug_dom_sf"/>
</dbReference>
<dbReference type="PANTHER" id="PTHR47234">
    <property type="match status" value="1"/>
</dbReference>
<comment type="subcellular location">
    <subcellularLocation>
        <location evidence="1 10">Cell outer membrane</location>
        <topology evidence="1 10">Multi-pass membrane protein</topology>
    </subcellularLocation>
</comment>
<dbReference type="RefSeq" id="WP_040345380.1">
    <property type="nucleotide sequence ID" value="NZ_CP140006.1"/>
</dbReference>
<evidence type="ECO:0000313" key="13">
    <source>
        <dbReference type="Proteomes" id="UP000287388"/>
    </source>
</evidence>
<dbReference type="AlphaFoldDB" id="A0A381AJ20"/>
<keyword evidence="4" id="KW-0410">Iron transport</keyword>
<evidence type="ECO:0000256" key="10">
    <source>
        <dbReference type="PROSITE-ProRule" id="PRU01360"/>
    </source>
</evidence>
<dbReference type="Gene3D" id="3.55.50.30">
    <property type="match status" value="1"/>
</dbReference>
<dbReference type="SMART" id="SM00965">
    <property type="entry name" value="STN"/>
    <property type="match status" value="1"/>
</dbReference>
<evidence type="ECO:0000256" key="4">
    <source>
        <dbReference type="ARBA" id="ARBA00022496"/>
    </source>
</evidence>
<keyword evidence="12" id="KW-0675">Receptor</keyword>
<evidence type="ECO:0000256" key="8">
    <source>
        <dbReference type="ARBA" id="ARBA00023136"/>
    </source>
</evidence>
<keyword evidence="6" id="KW-0408">Iron</keyword>
<dbReference type="EMBL" id="CP035093">
    <property type="protein sequence ID" value="QAT15013.1"/>
    <property type="molecule type" value="Genomic_DNA"/>
</dbReference>
<dbReference type="KEGG" id="bdm:EQG53_11925"/>
<dbReference type="PROSITE" id="PS51257">
    <property type="entry name" value="PROKAR_LIPOPROTEIN"/>
    <property type="match status" value="1"/>
</dbReference>
<evidence type="ECO:0000256" key="9">
    <source>
        <dbReference type="ARBA" id="ARBA00023237"/>
    </source>
</evidence>
<evidence type="ECO:0000256" key="1">
    <source>
        <dbReference type="ARBA" id="ARBA00004571"/>
    </source>
</evidence>
<accession>A0A381AJ20</accession>
<dbReference type="InterPro" id="IPR012910">
    <property type="entry name" value="Plug_dom"/>
</dbReference>
<comment type="similarity">
    <text evidence="10 11">Belongs to the TonB-dependent receptor family.</text>
</comment>
<dbReference type="Proteomes" id="UP000287388">
    <property type="component" value="Chromosome"/>
</dbReference>
<keyword evidence="9 10" id="KW-0998">Cell outer membrane</keyword>
<keyword evidence="8 10" id="KW-0472">Membrane</keyword>
<sequence>MNRVSLLSCSALVACVAAAGTSACAQDIREYDVPAGALGDALQQYATQSDQQLFYSGSLVAGLQAQGLRGRFSSSDALNRLLSGTDLAWSRTEAGVIVLRREGRAKTAEAATVVDDVIVTGTLLKSAGDLASPVLILDRDALDRRGYGTVAETLTQLPQNFAGSATPVVQAASADVGASNNVYATGVNLRGLGPASTLVLVNGRRLAGTGSRAEFTDISALPSGAVERVDVLLDGASALYGADAIAGVVNVIMRREFDGQETRVRASVAQGGAEDVIVSHLAGRSWSTGAAYLSYEYQRTHALSSLDRPYTADGDLRRFGGTDHRSFYSAPGNILAFDAAAGAYVSRYAIRPNASGTAQGPADFAAGATNLQSIALGVDLLPSVERNSAYGQFRQAWGDRFELTGDLRYNRRTYEIATAASAGVFTVSRANPWFVSPTGAASHTVAYSFARDLGPVRSEGASESLGGTLGGRYDFSSGWSAEAYLAGAEERADFGNSNRINTRFLAEALGNIPDDPATPYRASVNGYFNLFGDGSANSRAVLDFIGSGGGEVHNRSRATSANLLIQGGLAQLPGGELSVALGVQARRESFETRGRTYASGVSPIIMSTPKRERSIAAVFAEARIPLVGPQNARRGIHSLDLSLAGRFEEYDDFGTTTNPKIGLVWSPVENFGLRASWGTSFRAGALPQLFDQMGVSSTFLTGEGGTNVLTLALNGGNRDLKPETAETLTLGLDYRRKGAAFSFNYFDTRFEDRIGRALTENAQAALTDPAARPFVTLVSPASNPEDLALIQSFSALPGFSTLYPMTAYGAVVDGRWVNTGAVRVKGFDISGRYSWSVGAGSVTLDTAASWILDYETRPTPTAQVRKVAGLVGYPVKLRARTGLTWTRGDFDAGFYWTYVDNYADRLGTSIEGWNTLDAQFGWDVGGRQGAGIRMVLGVLNLLDEDPPFYDAPSGYGFDAGNASLLGRTVSLQLIKRW</sequence>
<dbReference type="GO" id="GO:0009279">
    <property type="term" value="C:cell outer membrane"/>
    <property type="evidence" value="ECO:0007669"/>
    <property type="project" value="UniProtKB-SubCell"/>
</dbReference>
<evidence type="ECO:0000256" key="3">
    <source>
        <dbReference type="ARBA" id="ARBA00022452"/>
    </source>
</evidence>
<organism evidence="12 13">
    <name type="scientific">Brevundimonas diminuta</name>
    <name type="common">Pseudomonas diminuta</name>
    <dbReference type="NCBI Taxonomy" id="293"/>
    <lineage>
        <taxon>Bacteria</taxon>
        <taxon>Pseudomonadati</taxon>
        <taxon>Pseudomonadota</taxon>
        <taxon>Alphaproteobacteria</taxon>
        <taxon>Caulobacterales</taxon>
        <taxon>Caulobacteraceae</taxon>
        <taxon>Brevundimonas</taxon>
    </lineage>
</organism>
<evidence type="ECO:0000313" key="12">
    <source>
        <dbReference type="EMBL" id="QAT15013.1"/>
    </source>
</evidence>
<dbReference type="InterPro" id="IPR039426">
    <property type="entry name" value="TonB-dep_rcpt-like"/>
</dbReference>
<evidence type="ECO:0000256" key="6">
    <source>
        <dbReference type="ARBA" id="ARBA00023004"/>
    </source>
</evidence>
<dbReference type="Pfam" id="PF07715">
    <property type="entry name" value="Plug"/>
    <property type="match status" value="1"/>
</dbReference>
<keyword evidence="3 10" id="KW-1134">Transmembrane beta strand</keyword>
<dbReference type="PANTHER" id="PTHR47234:SF1">
    <property type="entry name" value="TONB-DEPENDENT RECEPTOR"/>
    <property type="match status" value="1"/>
</dbReference>
<gene>
    <name evidence="12" type="ORF">EQG53_11925</name>
</gene>